<feature type="transmembrane region" description="Helical" evidence="9">
    <location>
        <begin position="117"/>
        <end position="139"/>
    </location>
</feature>
<dbReference type="PANTHER" id="PTHR24243:SF208">
    <property type="entry name" value="PYROKININ-1 RECEPTOR"/>
    <property type="match status" value="1"/>
</dbReference>
<dbReference type="PROSITE" id="PS00237">
    <property type="entry name" value="G_PROTEIN_RECEP_F1_1"/>
    <property type="match status" value="1"/>
</dbReference>
<dbReference type="Pfam" id="PF00001">
    <property type="entry name" value="7tm_1"/>
    <property type="match status" value="1"/>
</dbReference>
<feature type="transmembrane region" description="Helical" evidence="9">
    <location>
        <begin position="341"/>
        <end position="364"/>
    </location>
</feature>
<dbReference type="InterPro" id="IPR000276">
    <property type="entry name" value="GPCR_Rhodpsn"/>
</dbReference>
<dbReference type="GO" id="GO:0016020">
    <property type="term" value="C:membrane"/>
    <property type="evidence" value="ECO:0007669"/>
    <property type="project" value="UniProtKB-SubCell"/>
</dbReference>
<evidence type="ECO:0000256" key="7">
    <source>
        <dbReference type="ARBA" id="ARBA00023224"/>
    </source>
</evidence>
<evidence type="ECO:0000256" key="1">
    <source>
        <dbReference type="ARBA" id="ARBA00004141"/>
    </source>
</evidence>
<comment type="subcellular location">
    <subcellularLocation>
        <location evidence="1">Membrane</location>
        <topology evidence="1">Multi-pass membrane protein</topology>
    </subcellularLocation>
</comment>
<feature type="transmembrane region" description="Helical" evidence="9">
    <location>
        <begin position="79"/>
        <end position="102"/>
    </location>
</feature>
<reference evidence="12" key="1">
    <citation type="submission" date="2025-08" db="UniProtKB">
        <authorList>
            <consortium name="RefSeq"/>
        </authorList>
    </citation>
    <scope>IDENTIFICATION</scope>
</reference>
<dbReference type="PRINTS" id="PR00237">
    <property type="entry name" value="GPCRRHODOPSN"/>
</dbReference>
<dbReference type="PROSITE" id="PS50262">
    <property type="entry name" value="G_PROTEIN_RECEP_F1_2"/>
    <property type="match status" value="1"/>
</dbReference>
<keyword evidence="11" id="KW-1185">Reference proteome</keyword>
<organism evidence="11 12">
    <name type="scientific">Octopus sinensis</name>
    <name type="common">East Asian common octopus</name>
    <dbReference type="NCBI Taxonomy" id="2607531"/>
    <lineage>
        <taxon>Eukaryota</taxon>
        <taxon>Metazoa</taxon>
        <taxon>Spiralia</taxon>
        <taxon>Lophotrochozoa</taxon>
        <taxon>Mollusca</taxon>
        <taxon>Cephalopoda</taxon>
        <taxon>Coleoidea</taxon>
        <taxon>Octopodiformes</taxon>
        <taxon>Octopoda</taxon>
        <taxon>Incirrata</taxon>
        <taxon>Octopodidae</taxon>
        <taxon>Octopus</taxon>
    </lineage>
</organism>
<dbReference type="RefSeq" id="XP_036362953.1">
    <property type="nucleotide sequence ID" value="XM_036507060.1"/>
</dbReference>
<keyword evidence="3 9" id="KW-1133">Transmembrane helix</keyword>
<protein>
    <submittedName>
        <fullName evidence="12">Cholecystokinin receptor type A-like isoform X1</fullName>
    </submittedName>
</protein>
<evidence type="ECO:0000256" key="6">
    <source>
        <dbReference type="ARBA" id="ARBA00023170"/>
    </source>
</evidence>
<proteinExistence type="inferred from homology"/>
<dbReference type="SUPFAM" id="SSF81321">
    <property type="entry name" value="Family A G protein-coupled receptor-like"/>
    <property type="match status" value="1"/>
</dbReference>
<comment type="similarity">
    <text evidence="8">Belongs to the G-protein coupled receptor 1 family.</text>
</comment>
<feature type="transmembrane region" description="Helical" evidence="9">
    <location>
        <begin position="160"/>
        <end position="180"/>
    </location>
</feature>
<evidence type="ECO:0000313" key="12">
    <source>
        <dbReference type="RefSeq" id="XP_036362953.1"/>
    </source>
</evidence>
<feature type="transmembrane region" description="Helical" evidence="9">
    <location>
        <begin position="210"/>
        <end position="235"/>
    </location>
</feature>
<keyword evidence="6 8" id="KW-0675">Receptor</keyword>
<sequence>MLSGLNRENTPQNWRRMSSYTNLTDGTEHNITIEELNRQQVLIRLPFTILITLTMTTGLVGNILTIYVYGFRLKFSPTYFFVVMLACADLIICACVTPARIAQNIYPMMTTWDTLCQFHLCLAVFTGLCNYGFLLAIAAERYRKVCQPLKSQITMKAAKIITACIFIFCATQGFMTLLYYGSVKKPTKYSGIYLYFCSAKDDHNPNYYQLAFFGLYNLLAMVTIVILFILYTIILRRMKVMEKTKCVKSQQNRNSATSIPYPDEIQQKWFNIPKIVDSNRLPSNLSTEEVELSNTDISSKVSSDEISKVYTKSTAPLRAKLREANNERRAKEQADRIKRTTITMMMITVVFIVTYLPSFGAIMINSLMKSLNTTSATSILYWFARHSFYIGSCTNPIIYSCRNQNFIDEIKKMLRVKQK</sequence>
<evidence type="ECO:0000256" key="3">
    <source>
        <dbReference type="ARBA" id="ARBA00022989"/>
    </source>
</evidence>
<keyword evidence="4 8" id="KW-0297">G-protein coupled receptor</keyword>
<dbReference type="Proteomes" id="UP000515154">
    <property type="component" value="Linkage group LG11"/>
</dbReference>
<keyword evidence="7 8" id="KW-0807">Transducer</keyword>
<evidence type="ECO:0000256" key="5">
    <source>
        <dbReference type="ARBA" id="ARBA00023136"/>
    </source>
</evidence>
<dbReference type="GO" id="GO:0004930">
    <property type="term" value="F:G protein-coupled receptor activity"/>
    <property type="evidence" value="ECO:0007669"/>
    <property type="project" value="UniProtKB-KW"/>
</dbReference>
<dbReference type="InterPro" id="IPR017452">
    <property type="entry name" value="GPCR_Rhodpsn_7TM"/>
</dbReference>
<evidence type="ECO:0000256" key="8">
    <source>
        <dbReference type="RuleBase" id="RU000688"/>
    </source>
</evidence>
<evidence type="ECO:0000256" key="4">
    <source>
        <dbReference type="ARBA" id="ARBA00023040"/>
    </source>
</evidence>
<evidence type="ECO:0000313" key="11">
    <source>
        <dbReference type="Proteomes" id="UP000515154"/>
    </source>
</evidence>
<dbReference type="AlphaFoldDB" id="A0A7E6F5Z8"/>
<dbReference type="CDD" id="cd00637">
    <property type="entry name" value="7tm_classA_rhodopsin-like"/>
    <property type="match status" value="1"/>
</dbReference>
<feature type="transmembrane region" description="Helical" evidence="9">
    <location>
        <begin position="45"/>
        <end position="67"/>
    </location>
</feature>
<name>A0A7E6F5Z8_9MOLL</name>
<keyword evidence="5 9" id="KW-0472">Membrane</keyword>
<feature type="domain" description="G-protein coupled receptors family 1 profile" evidence="10">
    <location>
        <begin position="61"/>
        <end position="399"/>
    </location>
</feature>
<keyword evidence="2 8" id="KW-0812">Transmembrane</keyword>
<evidence type="ECO:0000256" key="9">
    <source>
        <dbReference type="SAM" id="Phobius"/>
    </source>
</evidence>
<evidence type="ECO:0000256" key="2">
    <source>
        <dbReference type="ARBA" id="ARBA00022692"/>
    </source>
</evidence>
<dbReference type="Gene3D" id="1.20.1070.10">
    <property type="entry name" value="Rhodopsin 7-helix transmembrane proteins"/>
    <property type="match status" value="1"/>
</dbReference>
<evidence type="ECO:0000259" key="10">
    <source>
        <dbReference type="PROSITE" id="PS50262"/>
    </source>
</evidence>
<dbReference type="PANTHER" id="PTHR24243">
    <property type="entry name" value="G-PROTEIN COUPLED RECEPTOR"/>
    <property type="match status" value="1"/>
</dbReference>
<gene>
    <name evidence="12" type="primary">LOC115217243</name>
</gene>
<accession>A0A7E6F5Z8</accession>